<organism evidence="4 5">
    <name type="scientific">Oedothorax gibbosus</name>
    <dbReference type="NCBI Taxonomy" id="931172"/>
    <lineage>
        <taxon>Eukaryota</taxon>
        <taxon>Metazoa</taxon>
        <taxon>Ecdysozoa</taxon>
        <taxon>Arthropoda</taxon>
        <taxon>Chelicerata</taxon>
        <taxon>Arachnida</taxon>
        <taxon>Araneae</taxon>
        <taxon>Araneomorphae</taxon>
        <taxon>Entelegynae</taxon>
        <taxon>Araneoidea</taxon>
        <taxon>Linyphiidae</taxon>
        <taxon>Erigoninae</taxon>
        <taxon>Oedothorax</taxon>
    </lineage>
</organism>
<keyword evidence="2" id="KW-0472">Membrane</keyword>
<evidence type="ECO:0000313" key="5">
    <source>
        <dbReference type="Proteomes" id="UP000827092"/>
    </source>
</evidence>
<feature type="signal peptide" evidence="3">
    <location>
        <begin position="1"/>
        <end position="33"/>
    </location>
</feature>
<name>A0AAV6V4J0_9ARAC</name>
<evidence type="ECO:0000313" key="4">
    <source>
        <dbReference type="EMBL" id="KAG8191434.1"/>
    </source>
</evidence>
<proteinExistence type="predicted"/>
<sequence length="429" mass="48611">MFRKRNGSFLLLSCEINLLFLSYLLLSTQECGCYEREAILLRSTPATVNFLRIPYRSLFDHAQIPPLNYRYRYKPFKQKLPREPIVDEYLRIEPSDAISDLKYSQPAIDYHAENSNPEPVPLKSAFERGLQPNLHHNSSHSVLKNHAPSPKDHQNTSLSKNVRFLEPESSTELSEDILESVNNNHPVEVNDSHIENFHEFPSEVMESETRSIPSSSDNISNPSIFYDDEKSYKYRVPSKKSSERAIEEVPSHFSNISKFIYSDTNASTLPPDTITPPFVLHSHVFNEVVNHTNSLNNNETTVVPSMYDVENISSSSISFPSENRKLSTGTVAGIVIGVLVCATVLSSAVIYLLYQKYNGKCVVEGKFNSDNGGYLDDSLRSSIYLNNHIELPKESSEEMSSLDNDSFLNSLETMTIQNYWTDSSKNTKV</sequence>
<keyword evidence="5" id="KW-1185">Reference proteome</keyword>
<comment type="caution">
    <text evidence="4">The sequence shown here is derived from an EMBL/GenBank/DDBJ whole genome shotgun (WGS) entry which is preliminary data.</text>
</comment>
<gene>
    <name evidence="4" type="ORF">JTE90_020686</name>
</gene>
<protein>
    <submittedName>
        <fullName evidence="4">Uncharacterized protein</fullName>
    </submittedName>
</protein>
<evidence type="ECO:0000256" key="3">
    <source>
        <dbReference type="SAM" id="SignalP"/>
    </source>
</evidence>
<keyword evidence="2" id="KW-1133">Transmembrane helix</keyword>
<evidence type="ECO:0000256" key="1">
    <source>
        <dbReference type="SAM" id="MobiDB-lite"/>
    </source>
</evidence>
<feature type="chain" id="PRO_5043709001" evidence="3">
    <location>
        <begin position="34"/>
        <end position="429"/>
    </location>
</feature>
<feature type="transmembrane region" description="Helical" evidence="2">
    <location>
        <begin position="331"/>
        <end position="354"/>
    </location>
</feature>
<keyword evidence="3" id="KW-0732">Signal</keyword>
<feature type="region of interest" description="Disordered" evidence="1">
    <location>
        <begin position="131"/>
        <end position="162"/>
    </location>
</feature>
<reference evidence="4 5" key="1">
    <citation type="journal article" date="2022" name="Nat. Ecol. Evol.">
        <title>A masculinizing supergene underlies an exaggerated male reproductive morph in a spider.</title>
        <authorList>
            <person name="Hendrickx F."/>
            <person name="De Corte Z."/>
            <person name="Sonet G."/>
            <person name="Van Belleghem S.M."/>
            <person name="Kostlbacher S."/>
            <person name="Vangestel C."/>
        </authorList>
    </citation>
    <scope>NUCLEOTIDE SEQUENCE [LARGE SCALE GENOMIC DNA]</scope>
    <source>
        <strain evidence="4">W744_W776</strain>
    </source>
</reference>
<keyword evidence="2" id="KW-0812">Transmembrane</keyword>
<evidence type="ECO:0000256" key="2">
    <source>
        <dbReference type="SAM" id="Phobius"/>
    </source>
</evidence>
<dbReference type="Proteomes" id="UP000827092">
    <property type="component" value="Unassembled WGS sequence"/>
</dbReference>
<accession>A0AAV6V4J0</accession>
<dbReference type="EMBL" id="JAFNEN010000159">
    <property type="protein sequence ID" value="KAG8191434.1"/>
    <property type="molecule type" value="Genomic_DNA"/>
</dbReference>
<dbReference type="AlphaFoldDB" id="A0AAV6V4J0"/>